<evidence type="ECO:0000256" key="4">
    <source>
        <dbReference type="ARBA" id="ARBA00022837"/>
    </source>
</evidence>
<reference evidence="6" key="1">
    <citation type="submission" date="2018-05" db="EMBL/GenBank/DDBJ databases">
        <authorList>
            <person name="Lanie J.A."/>
            <person name="Ng W.-L."/>
            <person name="Kazmierczak K.M."/>
            <person name="Andrzejewski T.M."/>
            <person name="Davidsen T.M."/>
            <person name="Wayne K.J."/>
            <person name="Tettelin H."/>
            <person name="Glass J.I."/>
            <person name="Rusch D."/>
            <person name="Podicherti R."/>
            <person name="Tsui H.-C.T."/>
            <person name="Winkler M.E."/>
        </authorList>
    </citation>
    <scope>NUCLEOTIDE SEQUENCE</scope>
</reference>
<dbReference type="SUPFAM" id="SSF53649">
    <property type="entry name" value="Alkaline phosphatase-like"/>
    <property type="match status" value="1"/>
</dbReference>
<keyword evidence="2" id="KW-0479">Metal-binding</keyword>
<protein>
    <recommendedName>
        <fullName evidence="5">Sulfatase N-terminal domain-containing protein</fullName>
    </recommendedName>
</protein>
<dbReference type="GO" id="GO:0004065">
    <property type="term" value="F:arylsulfatase activity"/>
    <property type="evidence" value="ECO:0007669"/>
    <property type="project" value="TreeGrafter"/>
</dbReference>
<gene>
    <name evidence="6" type="ORF">METZ01_LOCUS304034</name>
</gene>
<evidence type="ECO:0000256" key="3">
    <source>
        <dbReference type="ARBA" id="ARBA00022801"/>
    </source>
</evidence>
<evidence type="ECO:0000256" key="1">
    <source>
        <dbReference type="ARBA" id="ARBA00008779"/>
    </source>
</evidence>
<dbReference type="InterPro" id="IPR024607">
    <property type="entry name" value="Sulfatase_CS"/>
</dbReference>
<dbReference type="InterPro" id="IPR017850">
    <property type="entry name" value="Alkaline_phosphatase_core_sf"/>
</dbReference>
<comment type="similarity">
    <text evidence="1">Belongs to the sulfatase family.</text>
</comment>
<evidence type="ECO:0000313" key="6">
    <source>
        <dbReference type="EMBL" id="SVC51180.1"/>
    </source>
</evidence>
<dbReference type="PANTHER" id="PTHR42693:SF53">
    <property type="entry name" value="ENDO-4-O-SULFATASE"/>
    <property type="match status" value="1"/>
</dbReference>
<dbReference type="InterPro" id="IPR050738">
    <property type="entry name" value="Sulfatase"/>
</dbReference>
<accession>A0A382MRG2</accession>
<keyword evidence="3" id="KW-0378">Hydrolase</keyword>
<evidence type="ECO:0000256" key="2">
    <source>
        <dbReference type="ARBA" id="ARBA00022723"/>
    </source>
</evidence>
<keyword evidence="4" id="KW-0106">Calcium</keyword>
<organism evidence="6">
    <name type="scientific">marine metagenome</name>
    <dbReference type="NCBI Taxonomy" id="408172"/>
    <lineage>
        <taxon>unclassified sequences</taxon>
        <taxon>metagenomes</taxon>
        <taxon>ecological metagenomes</taxon>
    </lineage>
</organism>
<dbReference type="InterPro" id="IPR000917">
    <property type="entry name" value="Sulfatase_N"/>
</dbReference>
<evidence type="ECO:0000259" key="5">
    <source>
        <dbReference type="Pfam" id="PF00884"/>
    </source>
</evidence>
<dbReference type="GO" id="GO:0046872">
    <property type="term" value="F:metal ion binding"/>
    <property type="evidence" value="ECO:0007669"/>
    <property type="project" value="UniProtKB-KW"/>
</dbReference>
<dbReference type="EMBL" id="UINC01095246">
    <property type="protein sequence ID" value="SVC51180.1"/>
    <property type="molecule type" value="Genomic_DNA"/>
</dbReference>
<sequence length="175" mass="20194">MPPNILLILTDQQRWDSLGFYDIPGVHTPNLDSLATTGICYTQCYVNNPICTPSRASLWTGKHLPGHGVYHVHDVLPADEILFPHFLREAGYDTALFGKLHVAGHMWEMKYRHQWDGFNNYEWAPDPNGYHGCETAYSRWLAINHPDILDRWQRDGNRIGHVRSEAHFTTWAANR</sequence>
<dbReference type="PROSITE" id="PS00523">
    <property type="entry name" value="SULFATASE_1"/>
    <property type="match status" value="1"/>
</dbReference>
<proteinExistence type="inferred from homology"/>
<feature type="non-terminal residue" evidence="6">
    <location>
        <position position="175"/>
    </location>
</feature>
<feature type="domain" description="Sulfatase N-terminal" evidence="5">
    <location>
        <begin position="3"/>
        <end position="105"/>
    </location>
</feature>
<name>A0A382MRG2_9ZZZZ</name>
<dbReference type="AlphaFoldDB" id="A0A382MRG2"/>
<dbReference type="PANTHER" id="PTHR42693">
    <property type="entry name" value="ARYLSULFATASE FAMILY MEMBER"/>
    <property type="match status" value="1"/>
</dbReference>
<dbReference type="Gene3D" id="3.40.720.10">
    <property type="entry name" value="Alkaline Phosphatase, subunit A"/>
    <property type="match status" value="1"/>
</dbReference>
<dbReference type="Pfam" id="PF00884">
    <property type="entry name" value="Sulfatase"/>
    <property type="match status" value="1"/>
</dbReference>